<dbReference type="Proteomes" id="UP000246004">
    <property type="component" value="Unassembled WGS sequence"/>
</dbReference>
<organism evidence="2 4">
    <name type="scientific">Methanosphaera cuniculi</name>
    <dbReference type="NCBI Taxonomy" id="1077256"/>
    <lineage>
        <taxon>Archaea</taxon>
        <taxon>Methanobacteriati</taxon>
        <taxon>Methanobacteriota</taxon>
        <taxon>Methanomada group</taxon>
        <taxon>Methanobacteria</taxon>
        <taxon>Methanobacteriales</taxon>
        <taxon>Methanobacteriaceae</taxon>
        <taxon>Methanosphaera</taxon>
    </lineage>
</organism>
<protein>
    <submittedName>
        <fullName evidence="2">Uncharacterized protein</fullName>
    </submittedName>
</protein>
<sequence>MGSELNSKLMLAIIVAIVALLCGSVGASVIHFDVPQLNLGDNNTNNTTDNNTTVNETINETDNNTTTTNTQTYTTYKKPTTPTKNYTKPKKTYNTSHQGSENTYNNKNNDTCSTTG</sequence>
<accession>A0A2A2HC52</accession>
<dbReference type="AlphaFoldDB" id="A0A2A2HC52"/>
<name>A0A2A2HC52_9EURY</name>
<comment type="caution">
    <text evidence="2">The sequence shown here is derived from an EMBL/GenBank/DDBJ whole genome shotgun (WGS) entry which is preliminary data.</text>
</comment>
<evidence type="ECO:0000313" key="4">
    <source>
        <dbReference type="Proteomes" id="UP000217528"/>
    </source>
</evidence>
<evidence type="ECO:0000313" key="3">
    <source>
        <dbReference type="EMBL" id="PWL08719.1"/>
    </source>
</evidence>
<reference evidence="2 4" key="2">
    <citation type="journal article" date="2017" name="BMC Genomics">
        <title>Genomic analysis of methanogenic archaea reveals a shift towards energy conservation.</title>
        <authorList>
            <person name="Gilmore S.P."/>
            <person name="Henske J.K."/>
            <person name="Sexton J.A."/>
            <person name="Solomon K.V."/>
            <person name="Seppala S."/>
            <person name="Yoo J.I."/>
            <person name="Huyett L.M."/>
            <person name="Pressman A."/>
            <person name="Cogan J.Z."/>
            <person name="Kivenson V."/>
            <person name="Peng X."/>
            <person name="Tan Y."/>
            <person name="Valentine D.L."/>
            <person name="O'Malley M.A."/>
        </authorList>
    </citation>
    <scope>NUCLEOTIDE SEQUENCE [LARGE SCALE GENOMIC DNA]</scope>
    <source>
        <strain evidence="2 4">1R-7</strain>
    </source>
</reference>
<proteinExistence type="predicted"/>
<dbReference type="EMBL" id="LWMS01000010">
    <property type="protein sequence ID" value="PWL08719.1"/>
    <property type="molecule type" value="Genomic_DNA"/>
</dbReference>
<feature type="compositionally biased region" description="Low complexity" evidence="1">
    <location>
        <begin position="41"/>
        <end position="86"/>
    </location>
</feature>
<evidence type="ECO:0000313" key="5">
    <source>
        <dbReference type="Proteomes" id="UP000246004"/>
    </source>
</evidence>
<dbReference type="EMBL" id="LMVN01000024">
    <property type="protein sequence ID" value="PAV06947.1"/>
    <property type="molecule type" value="Genomic_DNA"/>
</dbReference>
<dbReference type="Proteomes" id="UP000217528">
    <property type="component" value="Unassembled WGS sequence"/>
</dbReference>
<dbReference type="RefSeq" id="WP_095609123.1">
    <property type="nucleotide sequence ID" value="NZ_LMVN01000024.1"/>
</dbReference>
<gene>
    <name evidence="2" type="ORF">ASJ82_07500</name>
    <name evidence="3" type="ORF">MSCUN_04320</name>
</gene>
<evidence type="ECO:0000313" key="2">
    <source>
        <dbReference type="EMBL" id="PAV06947.1"/>
    </source>
</evidence>
<feature type="compositionally biased region" description="Polar residues" evidence="1">
    <location>
        <begin position="96"/>
        <end position="116"/>
    </location>
</feature>
<reference evidence="3 5" key="1">
    <citation type="submission" date="2016-04" db="EMBL/GenBank/DDBJ databases">
        <title>Genome sequence of Methanosphaera cuniculi DSM 4103.</title>
        <authorList>
            <person name="Poehlein A."/>
            <person name="Seedorf H."/>
            <person name="Daniel R."/>
        </authorList>
    </citation>
    <scope>NUCLEOTIDE SEQUENCE [LARGE SCALE GENOMIC DNA]</scope>
    <source>
        <strain evidence="3 5">DSM 4103</strain>
    </source>
</reference>
<keyword evidence="4" id="KW-1185">Reference proteome</keyword>
<evidence type="ECO:0000256" key="1">
    <source>
        <dbReference type="SAM" id="MobiDB-lite"/>
    </source>
</evidence>
<feature type="region of interest" description="Disordered" evidence="1">
    <location>
        <begin position="38"/>
        <end position="116"/>
    </location>
</feature>